<organism evidence="2">
    <name type="scientific">marine metagenome</name>
    <dbReference type="NCBI Taxonomy" id="408172"/>
    <lineage>
        <taxon>unclassified sequences</taxon>
        <taxon>metagenomes</taxon>
        <taxon>ecological metagenomes</taxon>
    </lineage>
</organism>
<proteinExistence type="predicted"/>
<feature type="non-terminal residue" evidence="2">
    <location>
        <position position="1"/>
    </location>
</feature>
<dbReference type="EMBL" id="UINC01218599">
    <property type="protein sequence ID" value="SVE45695.1"/>
    <property type="molecule type" value="Genomic_DNA"/>
</dbReference>
<feature type="region of interest" description="Disordered" evidence="1">
    <location>
        <begin position="34"/>
        <end position="61"/>
    </location>
</feature>
<name>A0A383DN73_9ZZZZ</name>
<protein>
    <submittedName>
        <fullName evidence="2">Uncharacterized protein</fullName>
    </submittedName>
</protein>
<accession>A0A383DN73</accession>
<gene>
    <name evidence="2" type="ORF">METZ01_LOCUS498549</name>
</gene>
<evidence type="ECO:0000256" key="1">
    <source>
        <dbReference type="SAM" id="MobiDB-lite"/>
    </source>
</evidence>
<evidence type="ECO:0000313" key="2">
    <source>
        <dbReference type="EMBL" id="SVE45695.1"/>
    </source>
</evidence>
<reference evidence="2" key="1">
    <citation type="submission" date="2018-05" db="EMBL/GenBank/DDBJ databases">
        <authorList>
            <person name="Lanie J.A."/>
            <person name="Ng W.-L."/>
            <person name="Kazmierczak K.M."/>
            <person name="Andrzejewski T.M."/>
            <person name="Davidsen T.M."/>
            <person name="Wayne K.J."/>
            <person name="Tettelin H."/>
            <person name="Glass J.I."/>
            <person name="Rusch D."/>
            <person name="Podicherti R."/>
            <person name="Tsui H.-C.T."/>
            <person name="Winkler M.E."/>
        </authorList>
    </citation>
    <scope>NUCLEOTIDE SEQUENCE</scope>
</reference>
<dbReference type="AlphaFoldDB" id="A0A383DN73"/>
<sequence length="84" mass="8772">QPMIVGELGPEMILPSSGGTVLNAQRTAQMQQASLRNSVGERSGQPVLNNMPISNISTSQNNTTVTTTPLMHPSPIIGMVNSAA</sequence>